<dbReference type="Proteomes" id="UP000257109">
    <property type="component" value="Unassembled WGS sequence"/>
</dbReference>
<evidence type="ECO:0000313" key="3">
    <source>
        <dbReference type="Proteomes" id="UP000257109"/>
    </source>
</evidence>
<proteinExistence type="predicted"/>
<evidence type="ECO:0000313" key="2">
    <source>
        <dbReference type="EMBL" id="RDX94361.1"/>
    </source>
</evidence>
<sequence length="393" mass="44198">MTKKASETFKKYAQHWREVAAHVQPPLSDKEMPPFYEKMVGSVSSNFSDLVVIGEQIKMGAAFGAVLAKKEEANTITTNKENNGASQKASNFQPIFQPKAPTTTLTPSNYFQASYRPPYPAGSGLQPPPTQPIVPENSDHNSPLNGALKRNPRVFTPIPVSYSELLQHLLRESLVATVPLKHLLPPYLKNYDPNTKCDYQAGAVGHSTKKCWSLKHKVQDLVDAGWLRFQEENPNINNNPFLEHGNPTIGAIFKEDYHMNEVEKVKTPMKFIFGQLVQHNMIWIEKHQENYPGNNEVRRILQNLMDKGLVQVKRKDNEVTIVHQEGKSNNVPIPFIIHYTPVGNAPRPLELHMLVPLPYKSSKAVPWKYDVKVKAETSSVTNIARIVGIIKSG</sequence>
<feature type="region of interest" description="Disordered" evidence="1">
    <location>
        <begin position="118"/>
        <end position="148"/>
    </location>
</feature>
<keyword evidence="3" id="KW-1185">Reference proteome</keyword>
<dbReference type="PANTHER" id="PTHR32108">
    <property type="entry name" value="DNA-DIRECTED RNA POLYMERASE SUBUNIT ALPHA"/>
    <property type="match status" value="1"/>
</dbReference>
<dbReference type="OrthoDB" id="10609866at2759"/>
<accession>A0A371GUX6</accession>
<evidence type="ECO:0008006" key="4">
    <source>
        <dbReference type="Google" id="ProtNLM"/>
    </source>
</evidence>
<dbReference type="PANTHER" id="PTHR32108:SF9">
    <property type="entry name" value="REVERSE TRANSCRIPTASE RNASE H-LIKE DOMAIN-CONTAINING PROTEIN"/>
    <property type="match status" value="1"/>
</dbReference>
<feature type="non-terminal residue" evidence="2">
    <location>
        <position position="1"/>
    </location>
</feature>
<dbReference type="AlphaFoldDB" id="A0A371GUX6"/>
<name>A0A371GUX6_MUCPR</name>
<comment type="caution">
    <text evidence="2">The sequence shown here is derived from an EMBL/GenBank/DDBJ whole genome shotgun (WGS) entry which is preliminary data.</text>
</comment>
<evidence type="ECO:0000256" key="1">
    <source>
        <dbReference type="SAM" id="MobiDB-lite"/>
    </source>
</evidence>
<dbReference type="EMBL" id="QJKJ01004389">
    <property type="protein sequence ID" value="RDX94361.1"/>
    <property type="molecule type" value="Genomic_DNA"/>
</dbReference>
<protein>
    <recommendedName>
        <fullName evidence="4">Retrotransposon gag domain-containing protein</fullName>
    </recommendedName>
</protein>
<organism evidence="2 3">
    <name type="scientific">Mucuna pruriens</name>
    <name type="common">Velvet bean</name>
    <name type="synonym">Dolichos pruriens</name>
    <dbReference type="NCBI Taxonomy" id="157652"/>
    <lineage>
        <taxon>Eukaryota</taxon>
        <taxon>Viridiplantae</taxon>
        <taxon>Streptophyta</taxon>
        <taxon>Embryophyta</taxon>
        <taxon>Tracheophyta</taxon>
        <taxon>Spermatophyta</taxon>
        <taxon>Magnoliopsida</taxon>
        <taxon>eudicotyledons</taxon>
        <taxon>Gunneridae</taxon>
        <taxon>Pentapetalae</taxon>
        <taxon>rosids</taxon>
        <taxon>fabids</taxon>
        <taxon>Fabales</taxon>
        <taxon>Fabaceae</taxon>
        <taxon>Papilionoideae</taxon>
        <taxon>50 kb inversion clade</taxon>
        <taxon>NPAAA clade</taxon>
        <taxon>indigoferoid/millettioid clade</taxon>
        <taxon>Phaseoleae</taxon>
        <taxon>Mucuna</taxon>
    </lineage>
</organism>
<reference evidence="2" key="1">
    <citation type="submission" date="2018-05" db="EMBL/GenBank/DDBJ databases">
        <title>Draft genome of Mucuna pruriens seed.</title>
        <authorList>
            <person name="Nnadi N.E."/>
            <person name="Vos R."/>
            <person name="Hasami M.H."/>
            <person name="Devisetty U.K."/>
            <person name="Aguiy J.C."/>
        </authorList>
    </citation>
    <scope>NUCLEOTIDE SEQUENCE [LARGE SCALE GENOMIC DNA]</scope>
    <source>
        <strain evidence="2">JCA_2017</strain>
    </source>
</reference>
<gene>
    <name evidence="2" type="ORF">CR513_23261</name>
</gene>